<keyword evidence="2" id="KW-1185">Reference proteome</keyword>
<dbReference type="InterPro" id="IPR021109">
    <property type="entry name" value="Peptidase_aspartic_dom_sf"/>
</dbReference>
<comment type="caution">
    <text evidence="1">The sequence shown here is derived from an EMBL/GenBank/DDBJ whole genome shotgun (WGS) entry which is preliminary data.</text>
</comment>
<dbReference type="GO" id="GO:0004190">
    <property type="term" value="F:aspartic-type endopeptidase activity"/>
    <property type="evidence" value="ECO:0007669"/>
    <property type="project" value="InterPro"/>
</dbReference>
<evidence type="ECO:0000313" key="2">
    <source>
        <dbReference type="Proteomes" id="UP000596742"/>
    </source>
</evidence>
<name>A0A8B6C8Y2_MYTGA</name>
<dbReference type="OrthoDB" id="6156608at2759"/>
<dbReference type="PROSITE" id="PS00141">
    <property type="entry name" value="ASP_PROTEASE"/>
    <property type="match status" value="1"/>
</dbReference>
<dbReference type="InterPro" id="IPR001969">
    <property type="entry name" value="Aspartic_peptidase_AS"/>
</dbReference>
<dbReference type="AlphaFoldDB" id="A0A8B6C8Y2"/>
<evidence type="ECO:0008006" key="3">
    <source>
        <dbReference type="Google" id="ProtNLM"/>
    </source>
</evidence>
<organism evidence="1 2">
    <name type="scientific">Mytilus galloprovincialis</name>
    <name type="common">Mediterranean mussel</name>
    <dbReference type="NCBI Taxonomy" id="29158"/>
    <lineage>
        <taxon>Eukaryota</taxon>
        <taxon>Metazoa</taxon>
        <taxon>Spiralia</taxon>
        <taxon>Lophotrochozoa</taxon>
        <taxon>Mollusca</taxon>
        <taxon>Bivalvia</taxon>
        <taxon>Autobranchia</taxon>
        <taxon>Pteriomorphia</taxon>
        <taxon>Mytilida</taxon>
        <taxon>Mytiloidea</taxon>
        <taxon>Mytilidae</taxon>
        <taxon>Mytilinae</taxon>
        <taxon>Mytilus</taxon>
    </lineage>
</organism>
<reference evidence="1" key="1">
    <citation type="submission" date="2018-11" db="EMBL/GenBank/DDBJ databases">
        <authorList>
            <person name="Alioto T."/>
            <person name="Alioto T."/>
        </authorList>
    </citation>
    <scope>NUCLEOTIDE SEQUENCE</scope>
</reference>
<sequence length="249" mass="28233">MLVDTGATITILRSDILSHLPNYVTEHLEKVNTNLVTATGESIPFLGKCKVEFHLSDEPFEHEVWFGDIKNEGILGFDFLAKYRCDISVKDYNLTMDNKTKIPLFASCMDKSCCRIVIGKTTTVNPYTEVILTGIPSNGLSRSESMMIEPSEKFTENNHMLLARSLLKSDRKHIPLRVLNASDKPIVLEKGQSVAVGEIVAEVNSNPSNLQLFCRKRELKDSISFRLIVRKFLKRIAPDRKRPLKKFTF</sequence>
<protein>
    <recommendedName>
        <fullName evidence="3">Peptidase A2 domain-containing protein</fullName>
    </recommendedName>
</protein>
<proteinExistence type="predicted"/>
<dbReference type="GO" id="GO:0006508">
    <property type="term" value="P:proteolysis"/>
    <property type="evidence" value="ECO:0007669"/>
    <property type="project" value="InterPro"/>
</dbReference>
<evidence type="ECO:0000313" key="1">
    <source>
        <dbReference type="EMBL" id="VDI02083.1"/>
    </source>
</evidence>
<dbReference type="EMBL" id="UYJE01001434">
    <property type="protein sequence ID" value="VDI02083.1"/>
    <property type="molecule type" value="Genomic_DNA"/>
</dbReference>
<dbReference type="Gene3D" id="2.40.70.10">
    <property type="entry name" value="Acid Proteases"/>
    <property type="match status" value="1"/>
</dbReference>
<dbReference type="SUPFAM" id="SSF50630">
    <property type="entry name" value="Acid proteases"/>
    <property type="match status" value="1"/>
</dbReference>
<accession>A0A8B6C8Y2</accession>
<dbReference type="Proteomes" id="UP000596742">
    <property type="component" value="Unassembled WGS sequence"/>
</dbReference>
<gene>
    <name evidence="1" type="ORF">MGAL_10B054932</name>
</gene>